<feature type="domain" description="N-acetyltransferase" evidence="1">
    <location>
        <begin position="29"/>
        <end position="175"/>
    </location>
</feature>
<organism evidence="2 3">
    <name type="scientific">Microbacterium azadirachtae</name>
    <dbReference type="NCBI Taxonomy" id="582680"/>
    <lineage>
        <taxon>Bacteria</taxon>
        <taxon>Bacillati</taxon>
        <taxon>Actinomycetota</taxon>
        <taxon>Actinomycetes</taxon>
        <taxon>Micrococcales</taxon>
        <taxon>Microbacteriaceae</taxon>
        <taxon>Microbacterium</taxon>
    </lineage>
</organism>
<dbReference type="CDD" id="cd04301">
    <property type="entry name" value="NAT_SF"/>
    <property type="match status" value="1"/>
</dbReference>
<dbReference type="InterPro" id="IPR051531">
    <property type="entry name" value="N-acetyltransferase"/>
</dbReference>
<keyword evidence="2" id="KW-0808">Transferase</keyword>
<proteinExistence type="predicted"/>
<comment type="caution">
    <text evidence="2">The sequence shown here is derived from an EMBL/GenBank/DDBJ whole genome shotgun (WGS) entry which is preliminary data.</text>
</comment>
<accession>A0A0F0LGI5</accession>
<dbReference type="Proteomes" id="UP000033740">
    <property type="component" value="Unassembled WGS sequence"/>
</dbReference>
<dbReference type="SUPFAM" id="SSF55729">
    <property type="entry name" value="Acyl-CoA N-acyltransferases (Nat)"/>
    <property type="match status" value="1"/>
</dbReference>
<dbReference type="STRING" id="582680.RS86_03054"/>
<reference evidence="2 3" key="1">
    <citation type="submission" date="2015-02" db="EMBL/GenBank/DDBJ databases">
        <title>Draft genome sequences of ten Microbacterium spp. with emphasis on heavy metal contaminated environments.</title>
        <authorList>
            <person name="Corretto E."/>
        </authorList>
    </citation>
    <scope>NUCLEOTIDE SEQUENCE [LARGE SCALE GENOMIC DNA]</scope>
    <source>
        <strain evidence="2 3">ARN176</strain>
    </source>
</reference>
<evidence type="ECO:0000313" key="3">
    <source>
        <dbReference type="Proteomes" id="UP000033740"/>
    </source>
</evidence>
<dbReference type="PANTHER" id="PTHR43792:SF1">
    <property type="entry name" value="N-ACETYLTRANSFERASE DOMAIN-CONTAINING PROTEIN"/>
    <property type="match status" value="1"/>
</dbReference>
<dbReference type="GO" id="GO:0016747">
    <property type="term" value="F:acyltransferase activity, transferring groups other than amino-acyl groups"/>
    <property type="evidence" value="ECO:0007669"/>
    <property type="project" value="InterPro"/>
</dbReference>
<evidence type="ECO:0000259" key="1">
    <source>
        <dbReference type="PROSITE" id="PS51186"/>
    </source>
</evidence>
<name>A0A0F0LGI5_9MICO</name>
<protein>
    <submittedName>
        <fullName evidence="2">Acetyltransferase (GNAT) family protein</fullName>
    </submittedName>
</protein>
<dbReference type="Gene3D" id="3.40.630.30">
    <property type="match status" value="1"/>
</dbReference>
<gene>
    <name evidence="2" type="ORF">RS86_03054</name>
</gene>
<dbReference type="EMBL" id="JYIX01000038">
    <property type="protein sequence ID" value="KJL31774.1"/>
    <property type="molecule type" value="Genomic_DNA"/>
</dbReference>
<dbReference type="PANTHER" id="PTHR43792">
    <property type="entry name" value="GNAT FAMILY, PUTATIVE (AFU_ORTHOLOGUE AFUA_3G00765)-RELATED-RELATED"/>
    <property type="match status" value="1"/>
</dbReference>
<dbReference type="InterPro" id="IPR000182">
    <property type="entry name" value="GNAT_dom"/>
</dbReference>
<dbReference type="PROSITE" id="PS51186">
    <property type="entry name" value="GNAT"/>
    <property type="match status" value="1"/>
</dbReference>
<dbReference type="InterPro" id="IPR016181">
    <property type="entry name" value="Acyl_CoA_acyltransferase"/>
</dbReference>
<dbReference type="AlphaFoldDB" id="A0A0F0LGI5"/>
<evidence type="ECO:0000313" key="2">
    <source>
        <dbReference type="EMBL" id="KJL31774.1"/>
    </source>
</evidence>
<dbReference type="PATRIC" id="fig|582680.6.peg.3130"/>
<sequence length="176" mass="19930">MLEESRAATLTTERLYLRPQQVQDADVFRRLWTERDERVPPHRRLDAAGHPTLAEIADDIRQKSARAQPGLLTVVLRESDAVIGYCGLVFDDDGERPELAFELLSAVHNRGYATEAGRAVIEWARRAGFPRLWASVWDWNQASRRALEKLGFVDTGTVVKESAYGRSLLTVREPTD</sequence>
<dbReference type="Pfam" id="PF13302">
    <property type="entry name" value="Acetyltransf_3"/>
    <property type="match status" value="1"/>
</dbReference>
<keyword evidence="3" id="KW-1185">Reference proteome</keyword>
<dbReference type="RefSeq" id="WP_045273110.1">
    <property type="nucleotide sequence ID" value="NZ_JYIX01000038.1"/>
</dbReference>